<protein>
    <submittedName>
        <fullName evidence="1">Uncharacterized protein</fullName>
    </submittedName>
</protein>
<dbReference type="Proteomes" id="UP000784880">
    <property type="component" value="Unassembled WGS sequence"/>
</dbReference>
<accession>A0ABS6JCD9</accession>
<name>A0ABS6JCD9_9BACI</name>
<keyword evidence="2" id="KW-1185">Reference proteome</keyword>
<evidence type="ECO:0000313" key="1">
    <source>
        <dbReference type="EMBL" id="MBU9711090.1"/>
    </source>
</evidence>
<gene>
    <name evidence="1" type="ORF">KS419_04975</name>
</gene>
<dbReference type="RefSeq" id="WP_217064981.1">
    <property type="nucleotide sequence ID" value="NZ_JAHQCS010000057.1"/>
</dbReference>
<sequence length="133" mass="15144">MSVSVDPNPKRFYLAVNKWLPVIGHEIKIDNYRFCAIPINDYINISEVTSGSKICNFPVNEFTRMATTTKEGSMAIFEMIGMKLKTLIEKQEDINVRIKNNRDLAFHRLGEMPSIEYVDIEQLTANQEGSAEG</sequence>
<comment type="caution">
    <text evidence="1">The sequence shown here is derived from an EMBL/GenBank/DDBJ whole genome shotgun (WGS) entry which is preliminary data.</text>
</comment>
<organism evidence="1 2">
    <name type="scientific">Evansella tamaricis</name>
    <dbReference type="NCBI Taxonomy" id="2069301"/>
    <lineage>
        <taxon>Bacteria</taxon>
        <taxon>Bacillati</taxon>
        <taxon>Bacillota</taxon>
        <taxon>Bacilli</taxon>
        <taxon>Bacillales</taxon>
        <taxon>Bacillaceae</taxon>
        <taxon>Evansella</taxon>
    </lineage>
</organism>
<dbReference type="EMBL" id="JAHQCS010000057">
    <property type="protein sequence ID" value="MBU9711090.1"/>
    <property type="molecule type" value="Genomic_DNA"/>
</dbReference>
<evidence type="ECO:0000313" key="2">
    <source>
        <dbReference type="Proteomes" id="UP000784880"/>
    </source>
</evidence>
<reference evidence="1 2" key="1">
    <citation type="submission" date="2021-06" db="EMBL/GenBank/DDBJ databases">
        <title>Bacillus sp. RD4P76, an endophyte from a halophyte.</title>
        <authorList>
            <person name="Sun J.-Q."/>
        </authorList>
    </citation>
    <scope>NUCLEOTIDE SEQUENCE [LARGE SCALE GENOMIC DNA]</scope>
    <source>
        <strain evidence="1 2">CGMCC 1.15917</strain>
    </source>
</reference>
<proteinExistence type="predicted"/>